<dbReference type="EMBL" id="UGPB01000001">
    <property type="protein sequence ID" value="STY29357.1"/>
    <property type="molecule type" value="Genomic_DNA"/>
</dbReference>
<keyword evidence="2" id="KW-1185">Reference proteome</keyword>
<dbReference type="AlphaFoldDB" id="A0A378LRK7"/>
<proteinExistence type="predicted"/>
<gene>
    <name evidence="1" type="ORF">NCTC11532_01542</name>
</gene>
<name>A0A378LRK7_9GAMM</name>
<sequence length="53" mass="6200">MPELFSLGIKFTAQFLRYTVNSPIIFIHKSKVISCLSTIFRILYGMDFQWLGK</sequence>
<dbReference type="Proteomes" id="UP000255297">
    <property type="component" value="Unassembled WGS sequence"/>
</dbReference>
<evidence type="ECO:0000313" key="1">
    <source>
        <dbReference type="EMBL" id="STY29357.1"/>
    </source>
</evidence>
<organism evidence="1 2">
    <name type="scientific">Legionella wadsworthii</name>
    <dbReference type="NCBI Taxonomy" id="28088"/>
    <lineage>
        <taxon>Bacteria</taxon>
        <taxon>Pseudomonadati</taxon>
        <taxon>Pseudomonadota</taxon>
        <taxon>Gammaproteobacteria</taxon>
        <taxon>Legionellales</taxon>
        <taxon>Legionellaceae</taxon>
        <taxon>Legionella</taxon>
    </lineage>
</organism>
<accession>A0A378LRK7</accession>
<dbReference type="STRING" id="1122170.GCA_000701265_00944"/>
<evidence type="ECO:0000313" key="2">
    <source>
        <dbReference type="Proteomes" id="UP000255297"/>
    </source>
</evidence>
<reference evidence="1 2" key="1">
    <citation type="submission" date="2018-06" db="EMBL/GenBank/DDBJ databases">
        <authorList>
            <consortium name="Pathogen Informatics"/>
            <person name="Doyle S."/>
        </authorList>
    </citation>
    <scope>NUCLEOTIDE SEQUENCE [LARGE SCALE GENOMIC DNA]</scope>
    <source>
        <strain evidence="1 2">NCTC11532</strain>
    </source>
</reference>
<protein>
    <submittedName>
        <fullName evidence="1">Uncharacterized protein</fullName>
    </submittedName>
</protein>